<dbReference type="GO" id="GO:0006203">
    <property type="term" value="P:dGTP catabolic process"/>
    <property type="evidence" value="ECO:0007669"/>
    <property type="project" value="TreeGrafter"/>
</dbReference>
<dbReference type="EMBL" id="JACHWY010000001">
    <property type="protein sequence ID" value="MBB3046009.1"/>
    <property type="molecule type" value="Genomic_DNA"/>
</dbReference>
<dbReference type="Gene3D" id="1.10.287.1080">
    <property type="entry name" value="MazG-like"/>
    <property type="match status" value="2"/>
</dbReference>
<comment type="catalytic activity">
    <reaction evidence="1">
        <text>ATP + H2O = AMP + diphosphate + H(+)</text>
        <dbReference type="Rhea" id="RHEA:14245"/>
        <dbReference type="ChEBI" id="CHEBI:15377"/>
        <dbReference type="ChEBI" id="CHEBI:15378"/>
        <dbReference type="ChEBI" id="CHEBI:30616"/>
        <dbReference type="ChEBI" id="CHEBI:33019"/>
        <dbReference type="ChEBI" id="CHEBI:456215"/>
        <dbReference type="EC" id="3.6.1.8"/>
    </reaction>
</comment>
<dbReference type="Proteomes" id="UP000537130">
    <property type="component" value="Unassembled WGS sequence"/>
</dbReference>
<sequence length="267" mass="30150">MYSLDDLRTLMRCLRDPEHGCPWDLKQTYQTIAPHTLEECYELIDAIESGDTEQIRQELGDVLFQVVFYSQLAEEAGDFTFSEVTDAIVSKLLRRHPHVFPEGELDKPTNGRAIDEAEIKRRWEEIKAEERAAKAQNGVLDDIPTALPALKRAQKLQKRAATIGFDWQAVGGVFDKLDEERAELAEAIASGDKDHQAEEMGDLIFVVVNLARHLGLDAETVLRAANRKFEARFQQMEQLSDKSLGELSPATLESLWEQAKKALKNAD</sequence>
<dbReference type="GO" id="GO:0046081">
    <property type="term" value="P:dUTP catabolic process"/>
    <property type="evidence" value="ECO:0007669"/>
    <property type="project" value="TreeGrafter"/>
</dbReference>
<dbReference type="InterPro" id="IPR048011">
    <property type="entry name" value="NTP-PPase_MazG-like_C"/>
</dbReference>
<dbReference type="FunFam" id="1.10.287.1080:FF:000003">
    <property type="entry name" value="Nucleoside triphosphate pyrophosphohydrolase"/>
    <property type="match status" value="1"/>
</dbReference>
<dbReference type="InterPro" id="IPR004518">
    <property type="entry name" value="MazG-like_dom"/>
</dbReference>
<accession>A0A7W4Z407</accession>
<dbReference type="SUPFAM" id="SSF101386">
    <property type="entry name" value="all-alpha NTP pyrophosphatases"/>
    <property type="match status" value="2"/>
</dbReference>
<dbReference type="NCBIfam" id="NF007113">
    <property type="entry name" value="PRK09562.1"/>
    <property type="match status" value="1"/>
</dbReference>
<evidence type="ECO:0000256" key="4">
    <source>
        <dbReference type="ARBA" id="ARBA00074799"/>
    </source>
</evidence>
<organism evidence="6 7">
    <name type="scientific">Litorivivens lipolytica</name>
    <dbReference type="NCBI Taxonomy" id="1524264"/>
    <lineage>
        <taxon>Bacteria</taxon>
        <taxon>Pseudomonadati</taxon>
        <taxon>Pseudomonadota</taxon>
        <taxon>Gammaproteobacteria</taxon>
        <taxon>Litorivivens</taxon>
    </lineage>
</organism>
<evidence type="ECO:0000256" key="2">
    <source>
        <dbReference type="ARBA" id="ARBA00061115"/>
    </source>
</evidence>
<dbReference type="RefSeq" id="WP_183408724.1">
    <property type="nucleotide sequence ID" value="NZ_JACHWY010000001.1"/>
</dbReference>
<protein>
    <recommendedName>
        <fullName evidence="4">Nucleoside triphosphate pyrophosphohydrolase</fullName>
        <ecNumber evidence="3">3.6.1.8</ecNumber>
    </recommendedName>
</protein>
<name>A0A7W4Z407_9GAMM</name>
<dbReference type="FunFam" id="1.10.287.1080:FF:000001">
    <property type="entry name" value="Nucleoside triphosphate pyrophosphohydrolase"/>
    <property type="match status" value="1"/>
</dbReference>
<gene>
    <name evidence="6" type="ORF">FHR99_000245</name>
</gene>
<dbReference type="NCBIfam" id="TIGR00444">
    <property type="entry name" value="mazG"/>
    <property type="match status" value="1"/>
</dbReference>
<dbReference type="InterPro" id="IPR011551">
    <property type="entry name" value="NTP_PyrPHydrolase_MazG"/>
</dbReference>
<evidence type="ECO:0000256" key="1">
    <source>
        <dbReference type="ARBA" id="ARBA00052141"/>
    </source>
</evidence>
<reference evidence="6 7" key="1">
    <citation type="submission" date="2020-08" db="EMBL/GenBank/DDBJ databases">
        <title>Genomic Encyclopedia of Type Strains, Phase III (KMG-III): the genomes of soil and plant-associated and newly described type strains.</title>
        <authorList>
            <person name="Whitman W."/>
        </authorList>
    </citation>
    <scope>NUCLEOTIDE SEQUENCE [LARGE SCALE GENOMIC DNA]</scope>
    <source>
        <strain evidence="6 7">CECT 8654</strain>
    </source>
</reference>
<dbReference type="PANTHER" id="PTHR30522">
    <property type="entry name" value="NUCLEOSIDE TRIPHOSPHATE PYROPHOSPHOHYDROLASE"/>
    <property type="match status" value="1"/>
</dbReference>
<evidence type="ECO:0000313" key="7">
    <source>
        <dbReference type="Proteomes" id="UP000537130"/>
    </source>
</evidence>
<dbReference type="AlphaFoldDB" id="A0A7W4Z407"/>
<dbReference type="CDD" id="cd11528">
    <property type="entry name" value="NTP-PPase_MazG_Nterm"/>
    <property type="match status" value="1"/>
</dbReference>
<keyword evidence="7" id="KW-1185">Reference proteome</keyword>
<dbReference type="Pfam" id="PF03819">
    <property type="entry name" value="MazG"/>
    <property type="match status" value="2"/>
</dbReference>
<dbReference type="PANTHER" id="PTHR30522:SF0">
    <property type="entry name" value="NUCLEOSIDE TRIPHOSPHATE PYROPHOSPHOHYDROLASE"/>
    <property type="match status" value="1"/>
</dbReference>
<dbReference type="EC" id="3.6.1.8" evidence="3"/>
<feature type="domain" description="NTP pyrophosphohydrolase MazG-like" evidence="5">
    <location>
        <begin position="177"/>
        <end position="233"/>
    </location>
</feature>
<comment type="caution">
    <text evidence="6">The sequence shown here is derived from an EMBL/GenBank/DDBJ whole genome shotgun (WGS) entry which is preliminary data.</text>
</comment>
<dbReference type="GO" id="GO:0046061">
    <property type="term" value="P:dATP catabolic process"/>
    <property type="evidence" value="ECO:0007669"/>
    <property type="project" value="TreeGrafter"/>
</dbReference>
<keyword evidence="6" id="KW-0378">Hydrolase</keyword>
<feature type="domain" description="NTP pyrophosphohydrolase MazG-like" evidence="5">
    <location>
        <begin position="27"/>
        <end position="100"/>
    </location>
</feature>
<evidence type="ECO:0000256" key="3">
    <source>
        <dbReference type="ARBA" id="ARBA00066372"/>
    </source>
</evidence>
<dbReference type="CDD" id="cd11529">
    <property type="entry name" value="NTP-PPase_MazG_Cterm"/>
    <property type="match status" value="1"/>
</dbReference>
<evidence type="ECO:0000259" key="5">
    <source>
        <dbReference type="Pfam" id="PF03819"/>
    </source>
</evidence>
<comment type="similarity">
    <text evidence="2">Belongs to the nucleoside triphosphate pyrophosphohydrolase family.</text>
</comment>
<evidence type="ECO:0000313" key="6">
    <source>
        <dbReference type="EMBL" id="MBB3046009.1"/>
    </source>
</evidence>
<dbReference type="GO" id="GO:0046076">
    <property type="term" value="P:dTTP catabolic process"/>
    <property type="evidence" value="ECO:0007669"/>
    <property type="project" value="TreeGrafter"/>
</dbReference>
<dbReference type="InterPro" id="IPR048015">
    <property type="entry name" value="NTP-PPase_MazG-like_N"/>
</dbReference>
<proteinExistence type="inferred from homology"/>
<dbReference type="GO" id="GO:0047693">
    <property type="term" value="F:ATP diphosphatase activity"/>
    <property type="evidence" value="ECO:0007669"/>
    <property type="project" value="UniProtKB-EC"/>
</dbReference>
<dbReference type="GO" id="GO:0046047">
    <property type="term" value="P:TTP catabolic process"/>
    <property type="evidence" value="ECO:0007669"/>
    <property type="project" value="TreeGrafter"/>
</dbReference>
<dbReference type="GO" id="GO:0006950">
    <property type="term" value="P:response to stress"/>
    <property type="evidence" value="ECO:0007669"/>
    <property type="project" value="UniProtKB-ARBA"/>
</dbReference>
<dbReference type="GO" id="GO:0046052">
    <property type="term" value="P:UTP catabolic process"/>
    <property type="evidence" value="ECO:0007669"/>
    <property type="project" value="TreeGrafter"/>
</dbReference>